<name>A0ABR1E6W2_NECAM</name>
<evidence type="ECO:0000313" key="3">
    <source>
        <dbReference type="EMBL" id="KAK6758429.1"/>
    </source>
</evidence>
<keyword evidence="2" id="KW-0732">Signal</keyword>
<sequence length="151" mass="16070">MSLEQIFILLLVLTVTGSAWKNDPKKIVPCKKMKCPEGTKCELGKKICPYGQPCSINPTQCVPNEPEPGCGGEEGSGGLGEEVVNCPINMSSAKCGPACPQDCSKEPTCLAITCTDKPKCFCNPGYVLLNRNDPSLGCVLQEECPCAPPMM</sequence>
<dbReference type="EMBL" id="JAVFWL010000005">
    <property type="protein sequence ID" value="KAK6758429.1"/>
    <property type="molecule type" value="Genomic_DNA"/>
</dbReference>
<evidence type="ECO:0000256" key="1">
    <source>
        <dbReference type="ARBA" id="ARBA00022900"/>
    </source>
</evidence>
<organism evidence="3 4">
    <name type="scientific">Necator americanus</name>
    <name type="common">Human hookworm</name>
    <dbReference type="NCBI Taxonomy" id="51031"/>
    <lineage>
        <taxon>Eukaryota</taxon>
        <taxon>Metazoa</taxon>
        <taxon>Ecdysozoa</taxon>
        <taxon>Nematoda</taxon>
        <taxon>Chromadorea</taxon>
        <taxon>Rhabditida</taxon>
        <taxon>Rhabditina</taxon>
        <taxon>Rhabditomorpha</taxon>
        <taxon>Strongyloidea</taxon>
        <taxon>Ancylostomatidae</taxon>
        <taxon>Bunostominae</taxon>
        <taxon>Necator</taxon>
    </lineage>
</organism>
<dbReference type="CDD" id="cd19941">
    <property type="entry name" value="TIL"/>
    <property type="match status" value="1"/>
</dbReference>
<dbReference type="Proteomes" id="UP001303046">
    <property type="component" value="Unassembled WGS sequence"/>
</dbReference>
<dbReference type="SUPFAM" id="SSF57567">
    <property type="entry name" value="Serine protease inhibitors"/>
    <property type="match status" value="1"/>
</dbReference>
<proteinExistence type="predicted"/>
<gene>
    <name evidence="3" type="primary">Necator_chrV.g20739</name>
    <name evidence="3" type="ORF">RB195_015946</name>
</gene>
<dbReference type="InterPro" id="IPR036084">
    <property type="entry name" value="Ser_inhib-like_sf"/>
</dbReference>
<dbReference type="Gene3D" id="2.10.25.10">
    <property type="entry name" value="Laminin"/>
    <property type="match status" value="1"/>
</dbReference>
<feature type="signal peptide" evidence="2">
    <location>
        <begin position="1"/>
        <end position="19"/>
    </location>
</feature>
<protein>
    <recommendedName>
        <fullName evidence="5">Trypsin Inhibitor like cysteine rich domain protein</fullName>
    </recommendedName>
</protein>
<comment type="caution">
    <text evidence="3">The sequence shown here is derived from an EMBL/GenBank/DDBJ whole genome shotgun (WGS) entry which is preliminary data.</text>
</comment>
<feature type="chain" id="PRO_5045712294" description="Trypsin Inhibitor like cysteine rich domain protein" evidence="2">
    <location>
        <begin position="20"/>
        <end position="151"/>
    </location>
</feature>
<keyword evidence="1" id="KW-0722">Serine protease inhibitor</keyword>
<evidence type="ECO:0000313" key="4">
    <source>
        <dbReference type="Proteomes" id="UP001303046"/>
    </source>
</evidence>
<keyword evidence="1" id="KW-0646">Protease inhibitor</keyword>
<evidence type="ECO:0000256" key="2">
    <source>
        <dbReference type="SAM" id="SignalP"/>
    </source>
</evidence>
<accession>A0ABR1E6W2</accession>
<reference evidence="3 4" key="1">
    <citation type="submission" date="2023-08" db="EMBL/GenBank/DDBJ databases">
        <title>A Necator americanus chromosomal reference genome.</title>
        <authorList>
            <person name="Ilik V."/>
            <person name="Petrzelkova K.J."/>
            <person name="Pardy F."/>
            <person name="Fuh T."/>
            <person name="Niatou-Singa F.S."/>
            <person name="Gouil Q."/>
            <person name="Baker L."/>
            <person name="Ritchie M.E."/>
            <person name="Jex A.R."/>
            <person name="Gazzola D."/>
            <person name="Li H."/>
            <person name="Toshio Fujiwara R."/>
            <person name="Zhan B."/>
            <person name="Aroian R.V."/>
            <person name="Pafco B."/>
            <person name="Schwarz E.M."/>
        </authorList>
    </citation>
    <scope>NUCLEOTIDE SEQUENCE [LARGE SCALE GENOMIC DNA]</scope>
    <source>
        <strain evidence="3 4">Aroian</strain>
        <tissue evidence="3">Whole animal</tissue>
    </source>
</reference>
<evidence type="ECO:0008006" key="5">
    <source>
        <dbReference type="Google" id="ProtNLM"/>
    </source>
</evidence>
<keyword evidence="4" id="KW-1185">Reference proteome</keyword>